<dbReference type="AlphaFoldDB" id="A0AAD3TJ32"/>
<evidence type="ECO:0000313" key="2">
    <source>
        <dbReference type="Proteomes" id="UP001279734"/>
    </source>
</evidence>
<sequence length="82" mass="8996">MMMCGRLRLLPSLRCIMSELGHVFGAPLMHCPDGVLDVNSAALMLGACDSLLGLCGCLVEANLDVFGWCHFVLSCRWARLQR</sequence>
<proteinExistence type="predicted"/>
<dbReference type="Proteomes" id="UP001279734">
    <property type="component" value="Unassembled WGS sequence"/>
</dbReference>
<keyword evidence="2" id="KW-1185">Reference proteome</keyword>
<reference evidence="1" key="1">
    <citation type="submission" date="2023-05" db="EMBL/GenBank/DDBJ databases">
        <title>Nepenthes gracilis genome sequencing.</title>
        <authorList>
            <person name="Fukushima K."/>
        </authorList>
    </citation>
    <scope>NUCLEOTIDE SEQUENCE</scope>
    <source>
        <strain evidence="1">SING2019-196</strain>
    </source>
</reference>
<protein>
    <submittedName>
        <fullName evidence="1">Uncharacterized protein</fullName>
    </submittedName>
</protein>
<evidence type="ECO:0000313" key="1">
    <source>
        <dbReference type="EMBL" id="GMH29901.1"/>
    </source>
</evidence>
<accession>A0AAD3TJ32</accession>
<dbReference type="EMBL" id="BSYO01000037">
    <property type="protein sequence ID" value="GMH29901.1"/>
    <property type="molecule type" value="Genomic_DNA"/>
</dbReference>
<gene>
    <name evidence="1" type="ORF">Nepgr_031744</name>
</gene>
<name>A0AAD3TJ32_NEPGR</name>
<comment type="caution">
    <text evidence="1">The sequence shown here is derived from an EMBL/GenBank/DDBJ whole genome shotgun (WGS) entry which is preliminary data.</text>
</comment>
<organism evidence="1 2">
    <name type="scientific">Nepenthes gracilis</name>
    <name type="common">Slender pitcher plant</name>
    <dbReference type="NCBI Taxonomy" id="150966"/>
    <lineage>
        <taxon>Eukaryota</taxon>
        <taxon>Viridiplantae</taxon>
        <taxon>Streptophyta</taxon>
        <taxon>Embryophyta</taxon>
        <taxon>Tracheophyta</taxon>
        <taxon>Spermatophyta</taxon>
        <taxon>Magnoliopsida</taxon>
        <taxon>eudicotyledons</taxon>
        <taxon>Gunneridae</taxon>
        <taxon>Pentapetalae</taxon>
        <taxon>Caryophyllales</taxon>
        <taxon>Nepenthaceae</taxon>
        <taxon>Nepenthes</taxon>
    </lineage>
</organism>